<evidence type="ECO:0000313" key="1">
    <source>
        <dbReference type="EMBL" id="MDN5211575.1"/>
    </source>
</evidence>
<evidence type="ECO:0000313" key="2">
    <source>
        <dbReference type="Proteomes" id="UP001172083"/>
    </source>
</evidence>
<dbReference type="Proteomes" id="UP001172083">
    <property type="component" value="Unassembled WGS sequence"/>
</dbReference>
<keyword evidence="2" id="KW-1185">Reference proteome</keyword>
<sequence length="283" mass="32309">MKLINNIHISSRHGKKPIAIDIRYLENRQPKPIIIFLHGFKGFKDWGPFNLVSEYFAAREFLFLKFNLSHNGTTLDAPLEFADLEAFGENNYIIELDDLELVIDYLFSAGFPVPPTEIDLQRLFLIGHSRGGGITIIKASEEKRIKGLATWASVDSLAPRLSDEELSLWKAQGARIIFNGRTQQNMPMNYQFYEQYYQNKERLDVERAVRNLEKPFIAFHGSADETLTVTMLKNLAGWNQKIKSQVIDGANHTFGGKHPYTSKTLPTDLNHVCAATDKFLKNF</sequence>
<accession>A0ABT8L1L4</accession>
<keyword evidence="1" id="KW-0378">Hydrolase</keyword>
<dbReference type="Gene3D" id="3.40.50.1820">
    <property type="entry name" value="alpha/beta hydrolase"/>
    <property type="match status" value="1"/>
</dbReference>
<protein>
    <submittedName>
        <fullName evidence="1">Alpha/beta hydrolase</fullName>
    </submittedName>
</protein>
<gene>
    <name evidence="1" type="ORF">QQ020_05920</name>
</gene>
<organism evidence="1 2">
    <name type="scientific">Agaribacillus aureus</name>
    <dbReference type="NCBI Taxonomy" id="3051825"/>
    <lineage>
        <taxon>Bacteria</taxon>
        <taxon>Pseudomonadati</taxon>
        <taxon>Bacteroidota</taxon>
        <taxon>Cytophagia</taxon>
        <taxon>Cytophagales</taxon>
        <taxon>Splendidivirgaceae</taxon>
        <taxon>Agaribacillus</taxon>
    </lineage>
</organism>
<dbReference type="SUPFAM" id="SSF53474">
    <property type="entry name" value="alpha/beta-Hydrolases"/>
    <property type="match status" value="1"/>
</dbReference>
<dbReference type="RefSeq" id="WP_346756905.1">
    <property type="nucleotide sequence ID" value="NZ_JAUJEB010000001.1"/>
</dbReference>
<reference evidence="1" key="1">
    <citation type="submission" date="2023-06" db="EMBL/GenBank/DDBJ databases">
        <title>Genomic of Agaribacillus aureum.</title>
        <authorList>
            <person name="Wang G."/>
        </authorList>
    </citation>
    <scope>NUCLEOTIDE SEQUENCE</scope>
    <source>
        <strain evidence="1">BMA12</strain>
    </source>
</reference>
<dbReference type="EMBL" id="JAUJEB010000001">
    <property type="protein sequence ID" value="MDN5211575.1"/>
    <property type="molecule type" value="Genomic_DNA"/>
</dbReference>
<dbReference type="GO" id="GO:0016787">
    <property type="term" value="F:hydrolase activity"/>
    <property type="evidence" value="ECO:0007669"/>
    <property type="project" value="UniProtKB-KW"/>
</dbReference>
<comment type="caution">
    <text evidence="1">The sequence shown here is derived from an EMBL/GenBank/DDBJ whole genome shotgun (WGS) entry which is preliminary data.</text>
</comment>
<dbReference type="InterPro" id="IPR029058">
    <property type="entry name" value="AB_hydrolase_fold"/>
</dbReference>
<name>A0ABT8L1L4_9BACT</name>
<proteinExistence type="predicted"/>